<gene>
    <name evidence="2" type="ORF">I7I51_04893</name>
</gene>
<dbReference type="Proteomes" id="UP000663671">
    <property type="component" value="Chromosome 4"/>
</dbReference>
<evidence type="ECO:0000313" key="2">
    <source>
        <dbReference type="EMBL" id="QSS60097.1"/>
    </source>
</evidence>
<reference evidence="2" key="1">
    <citation type="submission" date="2021-01" db="EMBL/GenBank/DDBJ databases">
        <title>Chromosome-level genome assembly of a human fungal pathogen reveals clustering of transcriptionally co-regulated genes.</title>
        <authorList>
            <person name="Voorhies M."/>
            <person name="Cohen S."/>
            <person name="Shea T.P."/>
            <person name="Petrus S."/>
            <person name="Munoz J.F."/>
            <person name="Poplawski S."/>
            <person name="Goldman W.E."/>
            <person name="Michael T."/>
            <person name="Cuomo C.A."/>
            <person name="Sil A."/>
            <person name="Beyhan S."/>
        </authorList>
    </citation>
    <scope>NUCLEOTIDE SEQUENCE</scope>
    <source>
        <strain evidence="2">WU24</strain>
    </source>
</reference>
<proteinExistence type="predicted"/>
<feature type="region of interest" description="Disordered" evidence="1">
    <location>
        <begin position="84"/>
        <end position="104"/>
    </location>
</feature>
<dbReference type="EMBL" id="CP069110">
    <property type="protein sequence ID" value="QSS60097.1"/>
    <property type="molecule type" value="Genomic_DNA"/>
</dbReference>
<protein>
    <submittedName>
        <fullName evidence="2">Uncharacterized protein</fullName>
    </submittedName>
</protein>
<dbReference type="AlphaFoldDB" id="A0A8A1M7B9"/>
<accession>A0A8A1M7B9</accession>
<dbReference type="VEuPathDB" id="FungiDB:I7I51_04893"/>
<name>A0A8A1M7B9_AJECA</name>
<evidence type="ECO:0000313" key="3">
    <source>
        <dbReference type="Proteomes" id="UP000663671"/>
    </source>
</evidence>
<sequence>MAMQNQVSGWHTDDCLFHIGREQPGVGHPSAIPAPGAACRLSPVAPRPGKLPGDRSYVSVSLQDGEPVHTACGPWTRRGCCSPTAPTVQPPSAGAGAGPDPRLWPGRRGVRAPLSAVIYGRHIPYEDYTLALFRTSTTLPPKESAWIFIQFQFSPSWQ</sequence>
<organism evidence="2 3">
    <name type="scientific">Ajellomyces capsulatus</name>
    <name type="common">Darling's disease fungus</name>
    <name type="synonym">Histoplasma capsulatum</name>
    <dbReference type="NCBI Taxonomy" id="5037"/>
    <lineage>
        <taxon>Eukaryota</taxon>
        <taxon>Fungi</taxon>
        <taxon>Dikarya</taxon>
        <taxon>Ascomycota</taxon>
        <taxon>Pezizomycotina</taxon>
        <taxon>Eurotiomycetes</taxon>
        <taxon>Eurotiomycetidae</taxon>
        <taxon>Onygenales</taxon>
        <taxon>Ajellomycetaceae</taxon>
        <taxon>Histoplasma</taxon>
    </lineage>
</organism>
<evidence type="ECO:0000256" key="1">
    <source>
        <dbReference type="SAM" id="MobiDB-lite"/>
    </source>
</evidence>